<keyword evidence="7" id="KW-0804">Transcription</keyword>
<dbReference type="InterPro" id="IPR042099">
    <property type="entry name" value="ANL_N_sf"/>
</dbReference>
<dbReference type="Pfam" id="PF00172">
    <property type="entry name" value="Zn_clus"/>
    <property type="match status" value="1"/>
</dbReference>
<dbReference type="InterPro" id="IPR001138">
    <property type="entry name" value="Zn2Cys6_DnaBD"/>
</dbReference>
<dbReference type="SMART" id="SM00906">
    <property type="entry name" value="Fungal_trans"/>
    <property type="match status" value="1"/>
</dbReference>
<dbReference type="GO" id="GO:0045944">
    <property type="term" value="P:positive regulation of transcription by RNA polymerase II"/>
    <property type="evidence" value="ECO:0007669"/>
    <property type="project" value="TreeGrafter"/>
</dbReference>
<dbReference type="Gene3D" id="3.40.50.12780">
    <property type="entry name" value="N-terminal domain of ligase-like"/>
    <property type="match status" value="1"/>
</dbReference>
<dbReference type="GO" id="GO:0000981">
    <property type="term" value="F:DNA-binding transcription factor activity, RNA polymerase II-specific"/>
    <property type="evidence" value="ECO:0007669"/>
    <property type="project" value="InterPro"/>
</dbReference>
<evidence type="ECO:0000256" key="9">
    <source>
        <dbReference type="SAM" id="MobiDB-lite"/>
    </source>
</evidence>
<dbReference type="GO" id="GO:0043565">
    <property type="term" value="F:sequence-specific DNA binding"/>
    <property type="evidence" value="ECO:0007669"/>
    <property type="project" value="TreeGrafter"/>
</dbReference>
<dbReference type="InterPro" id="IPR036736">
    <property type="entry name" value="ACP-like_sf"/>
</dbReference>
<dbReference type="InterPro" id="IPR000873">
    <property type="entry name" value="AMP-dep_synth/lig_dom"/>
</dbReference>
<dbReference type="SUPFAM" id="SSF51735">
    <property type="entry name" value="NAD(P)-binding Rossmann-fold domains"/>
    <property type="match status" value="1"/>
</dbReference>
<gene>
    <name evidence="12" type="ORF">BP00DRAFT_432185</name>
</gene>
<dbReference type="CDD" id="cd12148">
    <property type="entry name" value="fungal_TF_MHR"/>
    <property type="match status" value="1"/>
</dbReference>
<evidence type="ECO:0000256" key="2">
    <source>
        <dbReference type="ARBA" id="ARBA00022450"/>
    </source>
</evidence>
<dbReference type="SMART" id="SM00066">
    <property type="entry name" value="GAL4"/>
    <property type="match status" value="1"/>
</dbReference>
<evidence type="ECO:0000313" key="13">
    <source>
        <dbReference type="Proteomes" id="UP000248817"/>
    </source>
</evidence>
<dbReference type="InterPro" id="IPR036291">
    <property type="entry name" value="NAD(P)-bd_dom_sf"/>
</dbReference>
<dbReference type="PROSITE" id="PS50048">
    <property type="entry name" value="ZN2_CY6_FUNGAL_2"/>
    <property type="match status" value="1"/>
</dbReference>
<feature type="domain" description="Zn(2)-C6 fungal-type" evidence="10">
    <location>
        <begin position="44"/>
        <end position="73"/>
    </location>
</feature>
<dbReference type="PROSITE" id="PS00463">
    <property type="entry name" value="ZN2_CY6_FUNGAL_1"/>
    <property type="match status" value="1"/>
</dbReference>
<dbReference type="PANTHER" id="PTHR47540:SF3">
    <property type="entry name" value="ZN(II)2CYS6 TRANSCRIPTION FACTOR (EUROFUNG)"/>
    <property type="match status" value="1"/>
</dbReference>
<keyword evidence="8" id="KW-0539">Nucleus</keyword>
<reference evidence="12 13" key="1">
    <citation type="submission" date="2018-02" db="EMBL/GenBank/DDBJ databases">
        <title>The genomes of Aspergillus section Nigri reveals drivers in fungal speciation.</title>
        <authorList>
            <consortium name="DOE Joint Genome Institute"/>
            <person name="Vesth T.C."/>
            <person name="Nybo J."/>
            <person name="Theobald S."/>
            <person name="Brandl J."/>
            <person name="Frisvad J.C."/>
            <person name="Nielsen K.F."/>
            <person name="Lyhne E.K."/>
            <person name="Kogle M.E."/>
            <person name="Kuo A."/>
            <person name="Riley R."/>
            <person name="Clum A."/>
            <person name="Nolan M."/>
            <person name="Lipzen A."/>
            <person name="Salamov A."/>
            <person name="Henrissat B."/>
            <person name="Wiebenga A."/>
            <person name="De vries R.P."/>
            <person name="Grigoriev I.V."/>
            <person name="Mortensen U.H."/>
            <person name="Andersen M.R."/>
            <person name="Baker S.E."/>
        </authorList>
    </citation>
    <scope>NUCLEOTIDE SEQUENCE [LARGE SCALE GENOMIC DNA]</scope>
    <source>
        <strain evidence="12 13">CBS 114.80</strain>
    </source>
</reference>
<keyword evidence="2" id="KW-0596">Phosphopantetheine</keyword>
<comment type="subcellular location">
    <subcellularLocation>
        <location evidence="1">Nucleus</location>
    </subcellularLocation>
</comment>
<dbReference type="EMBL" id="KZ825464">
    <property type="protein sequence ID" value="PYI36557.1"/>
    <property type="molecule type" value="Genomic_DNA"/>
</dbReference>
<dbReference type="InterPro" id="IPR051711">
    <property type="entry name" value="Stress_Response_Reg"/>
</dbReference>
<keyword evidence="3" id="KW-0597">Phosphoprotein</keyword>
<dbReference type="GO" id="GO:0031177">
    <property type="term" value="F:phosphopantetheine binding"/>
    <property type="evidence" value="ECO:0007669"/>
    <property type="project" value="InterPro"/>
</dbReference>
<sequence>MSIWLPLSSLRWTVCRHRRTLCQSSGSSSSIHKSNTPRQKITRACDHCKEKKTRCTGTIPCVRCTRLSLVCEYNAAYSRGLPPEPLPASSGEQLGGTHAVHGPRTRRSLPIARSLPRIGSASQQDLYDRNRSNNNNNTLSQRNSPDPAVTDLEGNYLGPASGLSFLNRVWRRLHQDEKRAVPDTLQSESPSKNTSVFKFGDKPYAAHRDIGFTLPPYEKARELVNTYFDLSMVTYRFLHRGSVDQWLQQVYECNSSVSNPPTGHMVARTAIIFMVFAVGTFEQWYAASKSMTALESGAPRLESVQARLGQCFYLLSSSRANECWYSFGTALQLVTALGLHRRHRGKVPRDGSSYLDRELGKRLFWSTYTLDKYLSVMFGRPRLLQDEDIDQELPEEVHDEDMLEESSSTGSGVGDCMMTASLLHYRLGRILGEISRQLYTVSPLSRDASFETAARLMTKLEDWKAATPPLFNSVRATSLIPPLCRQSQVLQLAYSHAVIHTTRSFLLNDFTDLSRTPQIPHPTVTHHVLKCIEAAEQAMGLVDSLAKQRVLIQSFWFTHYHRLSTTFGISSPGIEDVHHLHSLFSLAETCQQHLAEATRKNSPSRRYSIILEELRREVRRRIGSSSDTSEGFRAVFFPGQNPSTLAEQGQLSLTSTYPSGPLEAASYDCSGGFPPINFTPSPLESEIDLSFLDSLDGSLLWTQIDSWVSIHESDAFLTKMLSAILPQAPTLRAPLAQDDHASLQTSQREPLTLDELVRERASLGNSQPVISYPHNGIEYVDYPLRQLDVYAFRVAQVLAKSIPPRTSSAETPTVMSLLGPSDLNYLVMLLALAKLGHSGLLLSTRISIDAYVSLLERTQSRHIFIHSSFRDTAEEIKKRVPDLLIDEIPIEKCYDFPIPDEEIDTNLTPSLDPVKESKYIAWIIHSSGSTGLPKPIFHTQQAAMKNYAGHMNMSGFVTLPLYHNHGISCLFRTIHASKQLHLYNAKLPLTRQYLLGIMESHDFEIFYGVPYALKLLAETPEGIAVLARFKAVMFGGSACPDSLGNLLVENGVHLISHYGSTETGQLMMSTRPRDDKGWDWLRPSETVQKYLQFEERFPGVFELICLDGWPSKVMSNRPDGSYATKDLFVKHPTMTAFKYYARLDDTLVLVNGEKVNPLDLEGRVRQNSAVSEAVVFGAGKACIGLAVVRAPDSQSLSDEQIVEAIWPAVEQAHESMPAFGQLPKSMVRVLPADAKYPRTDKGTVIRQGFYREYERLIEEAYEAEDAMTGTLVLSEAELRSFLKLQLADILPLKSQGLLTDNADFFALGMDSLQATQLRSVILRKIDTNGQKLGLNIAFEQPSIRLLARYLANLKTGVTDDGEPIVEQMQGMIEKYSQFEQHVPCANDLDGQYVLVTGATGSLGSHVVAQLAANPEVKKIYCLIRAASPIDAYTRLHQSLTTRLLYASLAPEARSKLIALPSNLSDDPSLGLPHSTYTTLTSELTTVIHCAWSVNFNLTLRSLEKDNLGGLKNLMGLCLKAQRPHPATFNFCSSVSAVVNSDLNPVPETLPSSLAAAQGMGYAQSKLVAEHICAHAAATVPGFAVRVLRIGQVVGDTVHGIWNATEAIPLMLQSARTIGALPALDEEPLWLPVDVVATAVNDISVASSTAAPAINPATTTTTDTPTPTPTPTTTALDNDPVNDPATARGEIYNITNPTPFHWTRDLLPALRRAGLDFVELPPREWVQRLRAADPDPVANPPVKLVDFFAGKYEFPEEDGCVYGVMVP</sequence>
<dbReference type="SUPFAM" id="SSF57701">
    <property type="entry name" value="Zn2/Cys6 DNA-binding domain"/>
    <property type="match status" value="1"/>
</dbReference>
<dbReference type="SUPFAM" id="SSF47336">
    <property type="entry name" value="ACP-like"/>
    <property type="match status" value="1"/>
</dbReference>
<evidence type="ECO:0000313" key="12">
    <source>
        <dbReference type="EMBL" id="PYI36557.1"/>
    </source>
</evidence>
<keyword evidence="6" id="KW-0238">DNA-binding</keyword>
<dbReference type="InterPro" id="IPR009081">
    <property type="entry name" value="PP-bd_ACP"/>
</dbReference>
<organism evidence="12 13">
    <name type="scientific">Aspergillus indologenus CBS 114.80</name>
    <dbReference type="NCBI Taxonomy" id="1450541"/>
    <lineage>
        <taxon>Eukaryota</taxon>
        <taxon>Fungi</taxon>
        <taxon>Dikarya</taxon>
        <taxon>Ascomycota</taxon>
        <taxon>Pezizomycotina</taxon>
        <taxon>Eurotiomycetes</taxon>
        <taxon>Eurotiomycetidae</taxon>
        <taxon>Eurotiales</taxon>
        <taxon>Aspergillaceae</taxon>
        <taxon>Aspergillus</taxon>
        <taxon>Aspergillus subgen. Circumdati</taxon>
    </lineage>
</organism>
<dbReference type="PANTHER" id="PTHR47540">
    <property type="entry name" value="THIAMINE REPRESSIBLE GENES REGULATORY PROTEIN THI5"/>
    <property type="match status" value="1"/>
</dbReference>
<accession>A0A2V5JCA6</accession>
<dbReference type="SMART" id="SM00823">
    <property type="entry name" value="PKS_PP"/>
    <property type="match status" value="1"/>
</dbReference>
<evidence type="ECO:0000256" key="8">
    <source>
        <dbReference type="ARBA" id="ARBA00023242"/>
    </source>
</evidence>
<dbReference type="PROSITE" id="PS00455">
    <property type="entry name" value="AMP_BINDING"/>
    <property type="match status" value="1"/>
</dbReference>
<feature type="compositionally biased region" description="Low complexity" evidence="9">
    <location>
        <begin position="132"/>
        <end position="144"/>
    </location>
</feature>
<dbReference type="InterPro" id="IPR020845">
    <property type="entry name" value="AMP-binding_CS"/>
</dbReference>
<keyword evidence="13" id="KW-1185">Reference proteome</keyword>
<feature type="compositionally biased region" description="Low complexity" evidence="9">
    <location>
        <begin position="1653"/>
        <end position="1674"/>
    </location>
</feature>
<evidence type="ECO:0000259" key="11">
    <source>
        <dbReference type="PROSITE" id="PS50075"/>
    </source>
</evidence>
<dbReference type="GO" id="GO:0005634">
    <property type="term" value="C:nucleus"/>
    <property type="evidence" value="ECO:0007669"/>
    <property type="project" value="UniProtKB-SubCell"/>
</dbReference>
<dbReference type="SUPFAM" id="SSF56801">
    <property type="entry name" value="Acetyl-CoA synthetase-like"/>
    <property type="match status" value="1"/>
</dbReference>
<evidence type="ECO:0000256" key="4">
    <source>
        <dbReference type="ARBA" id="ARBA00022723"/>
    </source>
</evidence>
<keyword evidence="4" id="KW-0479">Metal-binding</keyword>
<evidence type="ECO:0000256" key="3">
    <source>
        <dbReference type="ARBA" id="ARBA00022553"/>
    </source>
</evidence>
<dbReference type="GO" id="GO:0006351">
    <property type="term" value="P:DNA-templated transcription"/>
    <property type="evidence" value="ECO:0007669"/>
    <property type="project" value="InterPro"/>
</dbReference>
<feature type="region of interest" description="Disordered" evidence="9">
    <location>
        <begin position="84"/>
        <end position="149"/>
    </location>
</feature>
<dbReference type="CDD" id="cd00067">
    <property type="entry name" value="GAL4"/>
    <property type="match status" value="1"/>
</dbReference>
<keyword evidence="5" id="KW-0805">Transcription regulation</keyword>
<evidence type="ECO:0000256" key="1">
    <source>
        <dbReference type="ARBA" id="ARBA00004123"/>
    </source>
</evidence>
<evidence type="ECO:0000256" key="6">
    <source>
        <dbReference type="ARBA" id="ARBA00023125"/>
    </source>
</evidence>
<dbReference type="InterPro" id="IPR020806">
    <property type="entry name" value="PKS_PP-bd"/>
</dbReference>
<dbReference type="Gene3D" id="1.10.1200.10">
    <property type="entry name" value="ACP-like"/>
    <property type="match status" value="1"/>
</dbReference>
<protein>
    <submittedName>
        <fullName evidence="12">Acetyl-CoA synthetase-like protein</fullName>
    </submittedName>
</protein>
<dbReference type="GO" id="GO:0008270">
    <property type="term" value="F:zinc ion binding"/>
    <property type="evidence" value="ECO:0007669"/>
    <property type="project" value="InterPro"/>
</dbReference>
<dbReference type="InterPro" id="IPR013120">
    <property type="entry name" value="FAR_NAD-bd"/>
</dbReference>
<proteinExistence type="predicted"/>
<dbReference type="Gene3D" id="3.40.50.720">
    <property type="entry name" value="NAD(P)-binding Rossmann-like Domain"/>
    <property type="match status" value="1"/>
</dbReference>
<dbReference type="Pfam" id="PF23562">
    <property type="entry name" value="AMP-binding_C_3"/>
    <property type="match status" value="1"/>
</dbReference>
<dbReference type="Pfam" id="PF00501">
    <property type="entry name" value="AMP-binding"/>
    <property type="match status" value="1"/>
</dbReference>
<dbReference type="Pfam" id="PF04082">
    <property type="entry name" value="Fungal_trans"/>
    <property type="match status" value="1"/>
</dbReference>
<dbReference type="Gene3D" id="4.10.240.10">
    <property type="entry name" value="Zn(2)-C6 fungal-type DNA-binding domain"/>
    <property type="match status" value="1"/>
</dbReference>
<dbReference type="Pfam" id="PF07993">
    <property type="entry name" value="NAD_binding_4"/>
    <property type="match status" value="1"/>
</dbReference>
<feature type="region of interest" description="Disordered" evidence="9">
    <location>
        <begin position="1653"/>
        <end position="1685"/>
    </location>
</feature>
<dbReference type="Pfam" id="PF00550">
    <property type="entry name" value="PP-binding"/>
    <property type="match status" value="1"/>
</dbReference>
<name>A0A2V5JCA6_9EURO</name>
<feature type="domain" description="Carrier" evidence="11">
    <location>
        <begin position="1276"/>
        <end position="1354"/>
    </location>
</feature>
<dbReference type="InterPro" id="IPR007219">
    <property type="entry name" value="XnlR_reg_dom"/>
</dbReference>
<dbReference type="Proteomes" id="UP000248817">
    <property type="component" value="Unassembled WGS sequence"/>
</dbReference>
<dbReference type="InterPro" id="IPR036864">
    <property type="entry name" value="Zn2-C6_fun-type_DNA-bd_sf"/>
</dbReference>
<evidence type="ECO:0000259" key="10">
    <source>
        <dbReference type="PROSITE" id="PS50048"/>
    </source>
</evidence>
<evidence type="ECO:0000256" key="5">
    <source>
        <dbReference type="ARBA" id="ARBA00023015"/>
    </source>
</evidence>
<evidence type="ECO:0000256" key="7">
    <source>
        <dbReference type="ARBA" id="ARBA00023163"/>
    </source>
</evidence>
<dbReference type="PROSITE" id="PS50075">
    <property type="entry name" value="CARRIER"/>
    <property type="match status" value="1"/>
</dbReference>